<proteinExistence type="predicted"/>
<keyword evidence="2" id="KW-1185">Reference proteome</keyword>
<dbReference type="STRING" id="575540.Isop_2416"/>
<organism evidence="1 2">
    <name type="scientific">Isosphaera pallida (strain ATCC 43644 / DSM 9630 / IS1B)</name>
    <dbReference type="NCBI Taxonomy" id="575540"/>
    <lineage>
        <taxon>Bacteria</taxon>
        <taxon>Pseudomonadati</taxon>
        <taxon>Planctomycetota</taxon>
        <taxon>Planctomycetia</taxon>
        <taxon>Isosphaerales</taxon>
        <taxon>Isosphaeraceae</taxon>
        <taxon>Isosphaera</taxon>
    </lineage>
</organism>
<reference evidence="1 2" key="2">
    <citation type="journal article" date="2011" name="Stand. Genomic Sci.">
        <title>Complete genome sequence of Isosphaera pallida type strain (IS1B).</title>
        <authorList>
            <consortium name="US DOE Joint Genome Institute (JGI-PGF)"/>
            <person name="Goker M."/>
            <person name="Cleland D."/>
            <person name="Saunders E."/>
            <person name="Lapidus A."/>
            <person name="Nolan M."/>
            <person name="Lucas S."/>
            <person name="Hammon N."/>
            <person name="Deshpande S."/>
            <person name="Cheng J.F."/>
            <person name="Tapia R."/>
            <person name="Han C."/>
            <person name="Goodwin L."/>
            <person name="Pitluck S."/>
            <person name="Liolios K."/>
            <person name="Pagani I."/>
            <person name="Ivanova N."/>
            <person name="Mavromatis K."/>
            <person name="Pati A."/>
            <person name="Chen A."/>
            <person name="Palaniappan K."/>
            <person name="Land M."/>
            <person name="Hauser L."/>
            <person name="Chang Y.J."/>
            <person name="Jeffries C.D."/>
            <person name="Detter J.C."/>
            <person name="Beck B."/>
            <person name="Woyke T."/>
            <person name="Bristow J."/>
            <person name="Eisen J.A."/>
            <person name="Markowitz V."/>
            <person name="Hugenholtz P."/>
            <person name="Kyrpides N.C."/>
            <person name="Klenk H.P."/>
        </authorList>
    </citation>
    <scope>NUCLEOTIDE SEQUENCE [LARGE SCALE GENOMIC DNA]</scope>
    <source>
        <strain evidence="2">ATCC 43644 / DSM 9630 / IS1B</strain>
    </source>
</reference>
<dbReference type="KEGG" id="ipa:Isop_2416"/>
<evidence type="ECO:0000313" key="2">
    <source>
        <dbReference type="Proteomes" id="UP000008631"/>
    </source>
</evidence>
<evidence type="ECO:0000313" key="1">
    <source>
        <dbReference type="EMBL" id="ADV62990.1"/>
    </source>
</evidence>
<dbReference type="EMBL" id="CP002353">
    <property type="protein sequence ID" value="ADV62990.1"/>
    <property type="molecule type" value="Genomic_DNA"/>
</dbReference>
<reference key="1">
    <citation type="submission" date="2010-11" db="EMBL/GenBank/DDBJ databases">
        <title>The complete sequence of chromosome of Isophaera pallida ATCC 43644.</title>
        <authorList>
            <consortium name="US DOE Joint Genome Institute (JGI-PGF)"/>
            <person name="Lucas S."/>
            <person name="Copeland A."/>
            <person name="Lapidus A."/>
            <person name="Bruce D."/>
            <person name="Goodwin L."/>
            <person name="Pitluck S."/>
            <person name="Kyrpides N."/>
            <person name="Mavromatis K."/>
            <person name="Pagani I."/>
            <person name="Ivanova N."/>
            <person name="Saunders E."/>
            <person name="Brettin T."/>
            <person name="Detter J.C."/>
            <person name="Han C."/>
            <person name="Tapia R."/>
            <person name="Land M."/>
            <person name="Hauser L."/>
            <person name="Markowitz V."/>
            <person name="Cheng J.-F."/>
            <person name="Hugenholtz P."/>
            <person name="Woyke T."/>
            <person name="Wu D."/>
            <person name="Eisen J.A."/>
        </authorList>
    </citation>
    <scope>NUCLEOTIDE SEQUENCE</scope>
    <source>
        <strain>ATCC 43644</strain>
    </source>
</reference>
<sequence>MESVKVKRLEMDVSLPTSEFLRLLHFYSGRGLDLVQAARPLPPQLSVADLKPESKARIFREVGIVFQFYLPHPHEHALVTSQSREVLEKIVSGFVK</sequence>
<dbReference type="AlphaFoldDB" id="E8QWU0"/>
<protein>
    <submittedName>
        <fullName evidence="1">Uncharacterized protein</fullName>
    </submittedName>
</protein>
<dbReference type="Proteomes" id="UP000008631">
    <property type="component" value="Chromosome"/>
</dbReference>
<gene>
    <name evidence="1" type="ordered locus">Isop_2416</name>
</gene>
<dbReference type="InParanoid" id="E8QWU0"/>
<dbReference type="HOGENOM" id="CLU_2355945_0_0_0"/>
<accession>E8QWU0</accession>
<name>E8QWU0_ISOPI</name>